<reference evidence="1" key="1">
    <citation type="submission" date="2018-01" db="EMBL/GenBank/DDBJ databases">
        <title>Comparative transcriptome analysis to identify putative genes involved in thymol biosynthesis pathway in medicinal plant Trachyspermum ammi L.</title>
        <authorList>
            <person name="Amiripour M."/>
            <person name="Sadat-Noori S.A."/>
            <person name="Shariati V."/>
            <person name="Soltani-Howyzeh M."/>
        </authorList>
    </citation>
    <scope>NUCLEOTIDE SEQUENCE</scope>
</reference>
<name>A0A2L0V4L6_TRAAM</name>
<dbReference type="EMBL" id="MG745870">
    <property type="protein sequence ID" value="AUZ98406.1"/>
    <property type="molecule type" value="mRNA"/>
</dbReference>
<gene>
    <name evidence="1" type="primary">AFS1</name>
</gene>
<accession>A0A2L0V4L6</accession>
<dbReference type="AlphaFoldDB" id="A0A2L0V4L6"/>
<sequence>MIILIYTLPVEIERSDAPSSIQCIMQEQGVSEEVAQNQIKSMIANAWGKINNYQCIAQSPYLKYSANIAKVAHVVYYNGDGVSNADGMTQNQVMDLLSEPLVLTSP</sequence>
<dbReference type="SUPFAM" id="SSF48576">
    <property type="entry name" value="Terpenoid synthases"/>
    <property type="match status" value="1"/>
</dbReference>
<dbReference type="InterPro" id="IPR008949">
    <property type="entry name" value="Isoprenoid_synthase_dom_sf"/>
</dbReference>
<dbReference type="Pfam" id="PF19086">
    <property type="entry name" value="Terpene_syn_C_2"/>
    <property type="match status" value="1"/>
</dbReference>
<proteinExistence type="evidence at transcript level"/>
<protein>
    <submittedName>
        <fullName evidence="1">Alpha-farnesene synthase</fullName>
    </submittedName>
</protein>
<reference evidence="1" key="2">
    <citation type="submission" date="2018-01" db="EMBL/GenBank/DDBJ databases">
        <title>Transcriptome analysis of Ajowan (Trachyspermum ammi L.) inflorescence.</title>
        <authorList>
            <person name="Amiripour M."/>
            <person name="Sadat-Noori S.A."/>
            <person name="Shariati V."/>
            <person name="Soltani-Howyzeh M."/>
        </authorList>
    </citation>
    <scope>NUCLEOTIDE SEQUENCE</scope>
</reference>
<evidence type="ECO:0000313" key="1">
    <source>
        <dbReference type="EMBL" id="AUZ98406.1"/>
    </source>
</evidence>
<dbReference type="Gene3D" id="1.10.600.10">
    <property type="entry name" value="Farnesyl Diphosphate Synthase"/>
    <property type="match status" value="1"/>
</dbReference>
<organism evidence="1">
    <name type="scientific">Trachyspermum ammi</name>
    <name type="common">Ajowan caraway</name>
    <name type="synonym">Sison ammi</name>
    <dbReference type="NCBI Taxonomy" id="52570"/>
    <lineage>
        <taxon>Eukaryota</taxon>
        <taxon>Viridiplantae</taxon>
        <taxon>Streptophyta</taxon>
        <taxon>Embryophyta</taxon>
        <taxon>Tracheophyta</taxon>
        <taxon>Spermatophyta</taxon>
        <taxon>Magnoliopsida</taxon>
        <taxon>eudicotyledons</taxon>
        <taxon>Gunneridae</taxon>
        <taxon>Pentapetalae</taxon>
        <taxon>asterids</taxon>
        <taxon>campanulids</taxon>
        <taxon>Apiales</taxon>
        <taxon>Apiaceae</taxon>
        <taxon>Apioideae</taxon>
        <taxon>apioid superclade</taxon>
        <taxon>Pyramidoptereae</taxon>
        <taxon>Trachyspermum</taxon>
    </lineage>
</organism>